<name>A0ABZ2MG02_9MICO</name>
<keyword evidence="1" id="KW-0812">Transmembrane</keyword>
<organism evidence="3 4">
    <name type="scientific">Janibacter alittae</name>
    <dbReference type="NCBI Taxonomy" id="3115209"/>
    <lineage>
        <taxon>Bacteria</taxon>
        <taxon>Bacillati</taxon>
        <taxon>Actinomycetota</taxon>
        <taxon>Actinomycetes</taxon>
        <taxon>Micrococcales</taxon>
        <taxon>Intrasporangiaceae</taxon>
        <taxon>Janibacter</taxon>
    </lineage>
</organism>
<evidence type="ECO:0000256" key="1">
    <source>
        <dbReference type="SAM" id="Phobius"/>
    </source>
</evidence>
<dbReference type="RefSeq" id="WP_338748744.1">
    <property type="nucleotide sequence ID" value="NZ_CP144913.1"/>
</dbReference>
<sequence>MYIGIGIFLLLVGLVIIFAYNGEMMIAGLDLVAIGWIAIGLGVLAIVLSFVMDRRRRTVVRGDRY</sequence>
<keyword evidence="1" id="KW-0472">Membrane</keyword>
<keyword evidence="4" id="KW-1185">Reference proteome</keyword>
<dbReference type="Pfam" id="PF20059">
    <property type="entry name" value="DUF6458"/>
    <property type="match status" value="1"/>
</dbReference>
<dbReference type="Proteomes" id="UP001382727">
    <property type="component" value="Chromosome"/>
</dbReference>
<feature type="transmembrane region" description="Helical" evidence="1">
    <location>
        <begin position="29"/>
        <end position="51"/>
    </location>
</feature>
<dbReference type="InterPro" id="IPR045597">
    <property type="entry name" value="DUF6458"/>
</dbReference>
<evidence type="ECO:0000259" key="2">
    <source>
        <dbReference type="Pfam" id="PF20059"/>
    </source>
</evidence>
<protein>
    <submittedName>
        <fullName evidence="3">DUF6458 family protein</fullName>
    </submittedName>
</protein>
<dbReference type="EMBL" id="CP144913">
    <property type="protein sequence ID" value="WXB75975.1"/>
    <property type="molecule type" value="Genomic_DNA"/>
</dbReference>
<gene>
    <name evidence="3" type="ORF">V1351_13670</name>
</gene>
<evidence type="ECO:0000313" key="3">
    <source>
        <dbReference type="EMBL" id="WXB75975.1"/>
    </source>
</evidence>
<accession>A0ABZ2MG02</accession>
<proteinExistence type="predicted"/>
<evidence type="ECO:0000313" key="4">
    <source>
        <dbReference type="Proteomes" id="UP001382727"/>
    </source>
</evidence>
<reference evidence="3 4" key="1">
    <citation type="submission" date="2024-02" db="EMBL/GenBank/DDBJ databases">
        <title>Janibacter sp. nov., isolated from gut of marine sandworm.</title>
        <authorList>
            <person name="Kim B."/>
            <person name="Jun M.O."/>
            <person name="Shin N.-R."/>
        </authorList>
    </citation>
    <scope>NUCLEOTIDE SEQUENCE [LARGE SCALE GENOMIC DNA]</scope>
    <source>
        <strain evidence="3 4">A1S7</strain>
    </source>
</reference>
<keyword evidence="1" id="KW-1133">Transmembrane helix</keyword>
<feature type="domain" description="DUF6458" evidence="2">
    <location>
        <begin position="1"/>
        <end position="57"/>
    </location>
</feature>